<dbReference type="InterPro" id="IPR018490">
    <property type="entry name" value="cNMP-bd_dom_sf"/>
</dbReference>
<feature type="domain" description="Cyclic nucleotide-binding" evidence="1">
    <location>
        <begin position="64"/>
        <end position="125"/>
    </location>
</feature>
<dbReference type="EnsemblMetazoa" id="GPPI017591-RA">
    <property type="protein sequence ID" value="GPPI017591-PA"/>
    <property type="gene ID" value="GPPI017591"/>
</dbReference>
<dbReference type="InterPro" id="IPR000595">
    <property type="entry name" value="cNMP-bd_dom"/>
</dbReference>
<reference evidence="2" key="2">
    <citation type="submission" date="2020-05" db="UniProtKB">
        <authorList>
            <consortium name="EnsemblMetazoa"/>
        </authorList>
    </citation>
    <scope>IDENTIFICATION</scope>
    <source>
        <strain evidence="2">IAEA</strain>
    </source>
</reference>
<protein>
    <recommendedName>
        <fullName evidence="1">Cyclic nucleotide-binding domain-containing protein</fullName>
    </recommendedName>
</protein>
<evidence type="ECO:0000313" key="2">
    <source>
        <dbReference type="EnsemblMetazoa" id="GPPI017591-PA"/>
    </source>
</evidence>
<name>A0A1B0B3H2_9MUSC</name>
<dbReference type="AlphaFoldDB" id="A0A1B0B3H2"/>
<dbReference type="VEuPathDB" id="VectorBase:GPPI017591"/>
<keyword evidence="3" id="KW-1185">Reference proteome</keyword>
<dbReference type="EMBL" id="JXJN01007842">
    <property type="status" value="NOT_ANNOTATED_CDS"/>
    <property type="molecule type" value="Genomic_DNA"/>
</dbReference>
<sequence>MLVRTRRKIRLLTIAKKSLIKTHHSLCSNEERKSLVKLIAGVTVSSKISPKVRARLCKVIKFLVIREGDLPSVVCFILTGEVEVSKKFYDHIVNKWVHRIQMLVGPGECVGDVELIEGCLRAETMTESLKLEKLMSALVLLIEAQRSTW</sequence>
<reference evidence="3" key="1">
    <citation type="submission" date="2015-01" db="EMBL/GenBank/DDBJ databases">
        <authorList>
            <person name="Aksoy S."/>
            <person name="Warren W."/>
            <person name="Wilson R.K."/>
        </authorList>
    </citation>
    <scope>NUCLEOTIDE SEQUENCE [LARGE SCALE GENOMIC DNA]</scope>
    <source>
        <strain evidence="3">IAEA</strain>
    </source>
</reference>
<dbReference type="Gene3D" id="2.60.120.10">
    <property type="entry name" value="Jelly Rolls"/>
    <property type="match status" value="1"/>
</dbReference>
<organism evidence="2 3">
    <name type="scientific">Glossina palpalis gambiensis</name>
    <dbReference type="NCBI Taxonomy" id="67801"/>
    <lineage>
        <taxon>Eukaryota</taxon>
        <taxon>Metazoa</taxon>
        <taxon>Ecdysozoa</taxon>
        <taxon>Arthropoda</taxon>
        <taxon>Hexapoda</taxon>
        <taxon>Insecta</taxon>
        <taxon>Pterygota</taxon>
        <taxon>Neoptera</taxon>
        <taxon>Endopterygota</taxon>
        <taxon>Diptera</taxon>
        <taxon>Brachycera</taxon>
        <taxon>Muscomorpha</taxon>
        <taxon>Hippoboscoidea</taxon>
        <taxon>Glossinidae</taxon>
        <taxon>Glossina</taxon>
    </lineage>
</organism>
<dbReference type="Proteomes" id="UP000092460">
    <property type="component" value="Unassembled WGS sequence"/>
</dbReference>
<evidence type="ECO:0000313" key="3">
    <source>
        <dbReference type="Proteomes" id="UP000092460"/>
    </source>
</evidence>
<evidence type="ECO:0000259" key="1">
    <source>
        <dbReference type="PROSITE" id="PS50042"/>
    </source>
</evidence>
<accession>A0A1B0B3H2</accession>
<dbReference type="PROSITE" id="PS50042">
    <property type="entry name" value="CNMP_BINDING_3"/>
    <property type="match status" value="1"/>
</dbReference>
<dbReference type="SUPFAM" id="SSF51206">
    <property type="entry name" value="cAMP-binding domain-like"/>
    <property type="match status" value="1"/>
</dbReference>
<proteinExistence type="predicted"/>
<dbReference type="InterPro" id="IPR014710">
    <property type="entry name" value="RmlC-like_jellyroll"/>
</dbReference>
<dbReference type="EMBL" id="JXJN01007841">
    <property type="status" value="NOT_ANNOTATED_CDS"/>
    <property type="molecule type" value="Genomic_DNA"/>
</dbReference>